<evidence type="ECO:0000256" key="5">
    <source>
        <dbReference type="ARBA" id="ARBA00017303"/>
    </source>
</evidence>
<feature type="domain" description="Carbohydrate binding module family 25" evidence="21">
    <location>
        <begin position="533"/>
        <end position="612"/>
    </location>
</feature>
<feature type="transmembrane region" description="Helical" evidence="18">
    <location>
        <begin position="1741"/>
        <end position="1761"/>
    </location>
</feature>
<reference evidence="22 23" key="1">
    <citation type="journal article" date="2016" name="Sci. Rep.">
        <title>Evaluation of genetic diversity among strains of the human gut commensal Bifidobacterium adolescentis.</title>
        <authorList>
            <person name="Duranti S."/>
            <person name="Milani C."/>
            <person name="Lugli G.A."/>
            <person name="Mancabelli L."/>
            <person name="Turroni F."/>
            <person name="Ferrario C."/>
            <person name="Mangifesta M."/>
            <person name="Viappiani A."/>
            <person name="Sanchez B."/>
            <person name="Margolles A."/>
            <person name="van Sinderen D."/>
            <person name="Ventura M."/>
        </authorList>
    </citation>
    <scope>NUCLEOTIDE SEQUENCE [LARGE SCALE GENOMIC DNA]</scope>
    <source>
        <strain evidence="22 23">AL46-7</strain>
    </source>
</reference>
<evidence type="ECO:0000256" key="6">
    <source>
        <dbReference type="ARBA" id="ARBA00022723"/>
    </source>
</evidence>
<dbReference type="InterPro" id="IPR031319">
    <property type="entry name" value="A-amylase_C"/>
</dbReference>
<dbReference type="InterPro" id="IPR006046">
    <property type="entry name" value="Alpha_amylase"/>
</dbReference>
<dbReference type="Pfam" id="PF02922">
    <property type="entry name" value="CBM_48"/>
    <property type="match status" value="1"/>
</dbReference>
<comment type="cofactor">
    <cofactor evidence="2">
        <name>Ca(2+)</name>
        <dbReference type="ChEBI" id="CHEBI:29108"/>
    </cofactor>
</comment>
<dbReference type="GO" id="GO:0051060">
    <property type="term" value="F:pullulanase activity"/>
    <property type="evidence" value="ECO:0007669"/>
    <property type="project" value="UniProtKB-EC"/>
</dbReference>
<evidence type="ECO:0000256" key="2">
    <source>
        <dbReference type="ARBA" id="ARBA00001913"/>
    </source>
</evidence>
<feature type="domain" description="Glycosyl hydrolase family 13 catalytic" evidence="20">
    <location>
        <begin position="1117"/>
        <end position="1517"/>
    </location>
</feature>
<dbReference type="SMART" id="SM01066">
    <property type="entry name" value="CBM_25"/>
    <property type="match status" value="1"/>
</dbReference>
<evidence type="ECO:0000259" key="20">
    <source>
        <dbReference type="SMART" id="SM00642"/>
    </source>
</evidence>
<dbReference type="InterPro" id="IPR013780">
    <property type="entry name" value="Glyco_hydro_b"/>
</dbReference>
<dbReference type="InterPro" id="IPR011840">
    <property type="entry name" value="PulA_typeI"/>
</dbReference>
<comment type="catalytic activity">
    <reaction evidence="11">
        <text>Hydrolysis of (1-&gt;6)-alpha-D-glucosidic linkages in pullulan, amylopectin and glycogen, and in the alpha- and beta-limit dextrins of amylopectin and glycogen.</text>
        <dbReference type="EC" id="3.2.1.41"/>
    </reaction>
</comment>
<keyword evidence="8" id="KW-0378">Hydrolase</keyword>
<dbReference type="Proteomes" id="UP000193208">
    <property type="component" value="Unassembled WGS sequence"/>
</dbReference>
<gene>
    <name evidence="22" type="ORF">AL0467_0797</name>
</gene>
<keyword evidence="7" id="KW-0732">Signal</keyword>
<dbReference type="Pfam" id="PF03714">
    <property type="entry name" value="PUD"/>
    <property type="match status" value="2"/>
</dbReference>
<protein>
    <recommendedName>
        <fullName evidence="5">Alpha-amylase</fullName>
        <ecNumber evidence="4">3.2.1.1</ecNumber>
        <ecNumber evidence="12">3.2.1.41</ecNumber>
    </recommendedName>
    <alternativeName>
        <fullName evidence="14">1,4-alpha-D-glucan glucanohydrolase</fullName>
    </alternativeName>
    <alternativeName>
        <fullName evidence="13">Alpha-dextrin endo-1,6-alpha-glucosidase</fullName>
    </alternativeName>
    <alternativeName>
        <fullName evidence="15">Pullulan 6-glucanohydrolase</fullName>
    </alternativeName>
</protein>
<dbReference type="GO" id="GO:0004556">
    <property type="term" value="F:alpha-amylase activity"/>
    <property type="evidence" value="ECO:0007669"/>
    <property type="project" value="UniProtKB-EC"/>
</dbReference>
<dbReference type="InterPro" id="IPR005085">
    <property type="entry name" value="CBM25"/>
</dbReference>
<evidence type="ECO:0000256" key="3">
    <source>
        <dbReference type="ARBA" id="ARBA00008061"/>
    </source>
</evidence>
<evidence type="ECO:0000256" key="14">
    <source>
        <dbReference type="ARBA" id="ARBA00030238"/>
    </source>
</evidence>
<dbReference type="Pfam" id="PF16403">
    <property type="entry name" value="Bact_surface_Ig-like"/>
    <property type="match status" value="1"/>
</dbReference>
<comment type="caution">
    <text evidence="22">The sequence shown here is derived from an EMBL/GenBank/DDBJ whole genome shotgun (WGS) entry which is preliminary data.</text>
</comment>
<dbReference type="SMART" id="SM00632">
    <property type="entry name" value="Aamy_C"/>
    <property type="match status" value="1"/>
</dbReference>
<evidence type="ECO:0000259" key="19">
    <source>
        <dbReference type="SMART" id="SM00632"/>
    </source>
</evidence>
<dbReference type="EC" id="3.2.1.41" evidence="12"/>
<evidence type="ECO:0000256" key="1">
    <source>
        <dbReference type="ARBA" id="ARBA00000548"/>
    </source>
</evidence>
<evidence type="ECO:0000256" key="10">
    <source>
        <dbReference type="ARBA" id="ARBA00023295"/>
    </source>
</evidence>
<evidence type="ECO:0000256" key="16">
    <source>
        <dbReference type="RuleBase" id="RU003615"/>
    </source>
</evidence>
<dbReference type="PANTHER" id="PTHR43002">
    <property type="entry name" value="GLYCOGEN DEBRANCHING ENZYME"/>
    <property type="match status" value="1"/>
</dbReference>
<dbReference type="CDD" id="cd10315">
    <property type="entry name" value="CBM41_pullulanase"/>
    <property type="match status" value="2"/>
</dbReference>
<evidence type="ECO:0000256" key="17">
    <source>
        <dbReference type="SAM" id="MobiDB-lite"/>
    </source>
</evidence>
<evidence type="ECO:0000313" key="23">
    <source>
        <dbReference type="Proteomes" id="UP000193208"/>
    </source>
</evidence>
<evidence type="ECO:0000313" key="22">
    <source>
        <dbReference type="EMBL" id="OSH00399.1"/>
    </source>
</evidence>
<dbReference type="Gene3D" id="2.60.40.10">
    <property type="entry name" value="Immunoglobulins"/>
    <property type="match status" value="2"/>
</dbReference>
<feature type="domain" description="Alpha-amylase C-terminal" evidence="19">
    <location>
        <begin position="425"/>
        <end position="504"/>
    </location>
</feature>
<dbReference type="EC" id="3.2.1.1" evidence="4"/>
<evidence type="ECO:0000256" key="12">
    <source>
        <dbReference type="ARBA" id="ARBA00024062"/>
    </source>
</evidence>
<dbReference type="GO" id="GO:0005975">
    <property type="term" value="P:carbohydrate metabolic process"/>
    <property type="evidence" value="ECO:0007669"/>
    <property type="project" value="InterPro"/>
</dbReference>
<evidence type="ECO:0000259" key="21">
    <source>
        <dbReference type="SMART" id="SM01066"/>
    </source>
</evidence>
<dbReference type="SUPFAM" id="SSF51445">
    <property type="entry name" value="(Trans)glycosidases"/>
    <property type="match status" value="2"/>
</dbReference>
<dbReference type="InterPro" id="IPR006047">
    <property type="entry name" value="GH13_cat_dom"/>
</dbReference>
<dbReference type="GO" id="GO:0046872">
    <property type="term" value="F:metal ion binding"/>
    <property type="evidence" value="ECO:0007669"/>
    <property type="project" value="UniProtKB-KW"/>
</dbReference>
<dbReference type="CDD" id="cd11341">
    <property type="entry name" value="AmyAc_Pullulanase_LD-like"/>
    <property type="match status" value="1"/>
</dbReference>
<dbReference type="EMBL" id="LNKI01000002">
    <property type="protein sequence ID" value="OSH00399.1"/>
    <property type="molecule type" value="Genomic_DNA"/>
</dbReference>
<dbReference type="RefSeq" id="WP_085381783.1">
    <property type="nucleotide sequence ID" value="NZ_LNKI01000002.1"/>
</dbReference>
<dbReference type="CDD" id="cd11317">
    <property type="entry name" value="AmyAc_bac_euk_AmyA"/>
    <property type="match status" value="1"/>
</dbReference>
<dbReference type="NCBIfam" id="TIGR02104">
    <property type="entry name" value="pulA_typeI"/>
    <property type="match status" value="1"/>
</dbReference>
<dbReference type="InterPro" id="IPR013783">
    <property type="entry name" value="Ig-like_fold"/>
</dbReference>
<evidence type="ECO:0000256" key="13">
    <source>
        <dbReference type="ARBA" id="ARBA00029618"/>
    </source>
</evidence>
<keyword evidence="18" id="KW-0472">Membrane</keyword>
<sequence length="1769" mass="191030">MVVQTNRPLGRVVAMGVTAAMACASLVAAPIVAQAQSKTQANQQKDVQVIAFQQTWNTIAKECTNTYGPEGVAYVEVSPPQESIQGTQWWTSYQPVNYKLDSKLGTEAEFKNMVQQCSAAGVGIIADVVLNQTTGADVAAGDQKGVAGSEYNGSTGSYPGFATKQYPDGITAADFHSCTKNISDYTNQKEVQECRLSSMWDFNSESEKVQDIQSDYLASLWNAGVRGFRMDAVKHIHTDSMKAIKEKFAKKIGKNANDIYWIQEVIGNASEAAGIQPSNYVQNGTVTEFGFKSEMNQTFKDKIANLKGLSDRLSKDLSSEDANVFVTNWDTARNEGALTYKDGAKYQLANAFMLAYDYGTPRLLSDYKWDVNDNGAPGATATSVPDVDMDKACSTNDSDWNCEQRWTSTRGMIAFRNYVNGTKVADWQDDGGDNIAFSRGAKGFIAINNGKKDKDASYTTSLADGEYCDVYATMDCSKTVTVKGGKVETKVPARSAIALYAGATKASHPASSTATDPSDPDVSKIDDEVTATDKTITIYYKPADSTWKTPKVHYGLGDDWNQPEADMTLDEQGYYRATIDTKGKKIDFVFHDADTDQWENPDGGGNYHANAGIIQVGVAGQELSIGNPESVGQKTRLVVHYKPAKADDQRGVYVWGTSTDGTDITATNHPFTGTDCWGKVATLDFDGEFTDFGFIITTEDWNKYGGDRKVTVNKTGTAEVWIDGTKNEDKGESTTVETLDSAPADYNCKADTVNVTVHYYRDDGLYYNAKDTKVTVPQWDIWTWSSNWNGGNATFDSHDDWGEVAKYSVPNYTYSNADGNSDIGMLRRYGSDAWASKDPDDANHMIPSDALVFDADGNASAEVWLVGGDPTVYSSRPSLKIALKSAEISDFKELTVRLSKKPADGAITKAMVAVKDADGNKVDVEDVTVNKSTVKIKTAKKLAVTGKYTIEIEGMGSQTAIAGALVRTDAFDKAYAYDGDDLGATFKEARTGFKVWAPTATKVELVIYKSTDPNAEVDKTIDMTGEDKGVWSATVKKLASGTAYSYKLTFADGTVNTSSDPYATAAVANGERSVVLSKEDMGSAGKRMPAFGKTTDATIAEMNIRDFSINPNSGISADKQGKYLGVVESGTKTKEGATSGLDYLKQLGISHVQIMPMYDYGSVDETGDLSYNANGAQNWGYDPENYNVPEGSYSSNPSNPSSRVAEMKQMVKELHKNDIRVIMDVVYNHVYNAANHSFNKTVPGYYFRYDANGSLVNNSGCGNDTASERKMMRKYIVDSVTYWAKNYNVDGFRFDLMGLIDTETMKEVRAALDKIDPSIIILGEGWDMNTTMDKSKMTIQPNAYQVASDGKNNGIAFFNDSIRDGLKGSVFDSADTGFVSGKAGQEKLIAHNALGCQYDAEAETTCWNGNAQDHYADAGQVVNYAEIHDNLTLYDKLKASVPTDDEATTVARAKLADSVVYLSEGIPAIQLGQEFLRTKGGNGNSYNAGDEVNAIDWDRTTQYVGSVDYVKGLIKLRNRIAALRQTSYSDINASVTMLKSANGVVAYQAKDSSGTYVVIFNANNDAAAIDGVEAGKYEVLAANGTVYGDDDVKSVTVRKGSAYTAGALSATVLKVASADDVVPVISGVNESTTITVGSKFDPMAGVSATDDIDGDLTDKIKVEGTVDANKVGDYKLVYSVTNSRGKTTTFTRTVHVQKQAVTPAADKNNGNANGKINGKADNTKEDAEKSAAQSPATGSNVAGIALAVMVLAVAAGVLIVLRRKEAGDR</sequence>
<dbReference type="Gene3D" id="2.60.40.1110">
    <property type="match status" value="2"/>
</dbReference>
<evidence type="ECO:0000256" key="9">
    <source>
        <dbReference type="ARBA" id="ARBA00022837"/>
    </source>
</evidence>
<comment type="catalytic activity">
    <reaction evidence="1">
        <text>Endohydrolysis of (1-&gt;4)-alpha-D-glucosidic linkages in polysaccharides containing three or more (1-&gt;4)-alpha-linked D-glucose units.</text>
        <dbReference type="EC" id="3.2.1.1"/>
    </reaction>
</comment>
<dbReference type="Pfam" id="PF00128">
    <property type="entry name" value="Alpha-amylase"/>
    <property type="match status" value="2"/>
</dbReference>
<dbReference type="InterPro" id="IPR005323">
    <property type="entry name" value="CBM41_pullulanase"/>
</dbReference>
<keyword evidence="18" id="KW-1133">Transmembrane helix</keyword>
<dbReference type="SUPFAM" id="SSF81296">
    <property type="entry name" value="E set domains"/>
    <property type="match status" value="1"/>
</dbReference>
<dbReference type="PRINTS" id="PR00110">
    <property type="entry name" value="ALPHAAMYLASE"/>
</dbReference>
<evidence type="ECO:0000256" key="11">
    <source>
        <dbReference type="ARBA" id="ARBA00023965"/>
    </source>
</evidence>
<keyword evidence="10" id="KW-0326">Glycosidase</keyword>
<keyword evidence="18" id="KW-0812">Transmembrane</keyword>
<evidence type="ECO:0000256" key="8">
    <source>
        <dbReference type="ARBA" id="ARBA00022801"/>
    </source>
</evidence>
<keyword evidence="6" id="KW-0479">Metal-binding</keyword>
<dbReference type="PROSITE" id="PS51257">
    <property type="entry name" value="PROKAR_LIPOPROTEIN"/>
    <property type="match status" value="1"/>
</dbReference>
<dbReference type="InterPro" id="IPR006048">
    <property type="entry name" value="A-amylase/branching_C"/>
</dbReference>
<feature type="transmembrane region" description="Helical" evidence="18">
    <location>
        <begin position="12"/>
        <end position="33"/>
    </location>
</feature>
<name>A0A1X3A143_BIFAD</name>
<dbReference type="Pfam" id="PF02806">
    <property type="entry name" value="Alpha-amylase_C"/>
    <property type="match status" value="1"/>
</dbReference>
<keyword evidence="9" id="KW-0106">Calcium</keyword>
<dbReference type="Gene3D" id="2.60.40.1180">
    <property type="entry name" value="Golgi alpha-mannosidase II"/>
    <property type="match status" value="2"/>
</dbReference>
<dbReference type="Gene3D" id="3.20.20.80">
    <property type="entry name" value="Glycosidases"/>
    <property type="match status" value="2"/>
</dbReference>
<feature type="region of interest" description="Disordered" evidence="17">
    <location>
        <begin position="1700"/>
        <end position="1736"/>
    </location>
</feature>
<comment type="similarity">
    <text evidence="3 16">Belongs to the glycosyl hydrolase 13 family.</text>
</comment>
<dbReference type="InterPro" id="IPR004193">
    <property type="entry name" value="Glyco_hydro_13_N"/>
</dbReference>
<proteinExistence type="inferred from homology"/>
<accession>A0A1X3A143</accession>
<feature type="compositionally biased region" description="Low complexity" evidence="17">
    <location>
        <begin position="1704"/>
        <end position="1720"/>
    </location>
</feature>
<evidence type="ECO:0000256" key="4">
    <source>
        <dbReference type="ARBA" id="ARBA00012595"/>
    </source>
</evidence>
<dbReference type="GO" id="GO:2001070">
    <property type="term" value="F:starch binding"/>
    <property type="evidence" value="ECO:0007669"/>
    <property type="project" value="InterPro"/>
</dbReference>
<dbReference type="InterPro" id="IPR017853">
    <property type="entry name" value="GH"/>
</dbReference>
<evidence type="ECO:0000256" key="18">
    <source>
        <dbReference type="SAM" id="Phobius"/>
    </source>
</evidence>
<dbReference type="InterPro" id="IPR032179">
    <property type="entry name" value="Cry22Aa_Ig-like"/>
</dbReference>
<organism evidence="22 23">
    <name type="scientific">Bifidobacterium adolescentis</name>
    <dbReference type="NCBI Taxonomy" id="1680"/>
    <lineage>
        <taxon>Bacteria</taxon>
        <taxon>Bacillati</taxon>
        <taxon>Actinomycetota</taxon>
        <taxon>Actinomycetes</taxon>
        <taxon>Bifidobacteriales</taxon>
        <taxon>Bifidobacteriaceae</taxon>
        <taxon>Bifidobacterium</taxon>
    </lineage>
</organism>
<evidence type="ECO:0000256" key="7">
    <source>
        <dbReference type="ARBA" id="ARBA00022729"/>
    </source>
</evidence>
<dbReference type="CDD" id="cd02860">
    <property type="entry name" value="E_set_Pullulanase"/>
    <property type="match status" value="1"/>
</dbReference>
<dbReference type="InterPro" id="IPR014756">
    <property type="entry name" value="Ig_E-set"/>
</dbReference>
<dbReference type="InterPro" id="IPR013784">
    <property type="entry name" value="Carb-bd-like_fold"/>
</dbReference>
<feature type="domain" description="Glycosyl hydrolase family 13 catalytic" evidence="20">
    <location>
        <begin position="46"/>
        <end position="416"/>
    </location>
</feature>
<dbReference type="SUPFAM" id="SSF51011">
    <property type="entry name" value="Glycosyl hydrolase domain"/>
    <property type="match status" value="1"/>
</dbReference>
<dbReference type="SUPFAM" id="SSF49452">
    <property type="entry name" value="Starch-binding domain-like"/>
    <property type="match status" value="2"/>
</dbReference>
<evidence type="ECO:0000256" key="15">
    <source>
        <dbReference type="ARBA" id="ARBA00031076"/>
    </source>
</evidence>
<dbReference type="SMART" id="SM00642">
    <property type="entry name" value="Aamy"/>
    <property type="match status" value="2"/>
</dbReference>